<dbReference type="Proteomes" id="UP001628091">
    <property type="component" value="Unassembled WGS sequence"/>
</dbReference>
<proteinExistence type="predicted"/>
<name>A0ABQ0H0H1_9HYPH</name>
<accession>A0ABQ0H0H1</accession>
<dbReference type="Pfam" id="PF01810">
    <property type="entry name" value="LysE"/>
    <property type="match status" value="1"/>
</dbReference>
<evidence type="ECO:0000256" key="1">
    <source>
        <dbReference type="ARBA" id="ARBA00004651"/>
    </source>
</evidence>
<keyword evidence="3 6" id="KW-0812">Transmembrane</keyword>
<protein>
    <submittedName>
        <fullName evidence="7">LysE family translocator</fullName>
    </submittedName>
</protein>
<dbReference type="EMBL" id="BAAFZP010000001">
    <property type="protein sequence ID" value="GAB1582424.1"/>
    <property type="molecule type" value="Genomic_DNA"/>
</dbReference>
<comment type="caution">
    <text evidence="7">The sequence shown here is derived from an EMBL/GenBank/DDBJ whole genome shotgun (WGS) entry which is preliminary data.</text>
</comment>
<dbReference type="PANTHER" id="PTHR30086:SF20">
    <property type="entry name" value="ARGININE EXPORTER PROTEIN ARGO-RELATED"/>
    <property type="match status" value="1"/>
</dbReference>
<feature type="transmembrane region" description="Helical" evidence="6">
    <location>
        <begin position="44"/>
        <end position="64"/>
    </location>
</feature>
<keyword evidence="5 6" id="KW-0472">Membrane</keyword>
<keyword evidence="4 6" id="KW-1133">Transmembrane helix</keyword>
<evidence type="ECO:0000256" key="6">
    <source>
        <dbReference type="SAM" id="Phobius"/>
    </source>
</evidence>
<evidence type="ECO:0000313" key="7">
    <source>
        <dbReference type="EMBL" id="GAB1582424.1"/>
    </source>
</evidence>
<feature type="transmembrane region" description="Helical" evidence="6">
    <location>
        <begin position="70"/>
        <end position="91"/>
    </location>
</feature>
<dbReference type="PANTHER" id="PTHR30086">
    <property type="entry name" value="ARGININE EXPORTER PROTEIN ARGO"/>
    <property type="match status" value="1"/>
</dbReference>
<feature type="transmembrane region" description="Helical" evidence="6">
    <location>
        <begin position="180"/>
        <end position="197"/>
    </location>
</feature>
<keyword evidence="8" id="KW-1185">Reference proteome</keyword>
<dbReference type="RefSeq" id="WP_407865061.1">
    <property type="nucleotide sequence ID" value="NZ_BAAFZP010000001.1"/>
</dbReference>
<evidence type="ECO:0000256" key="5">
    <source>
        <dbReference type="ARBA" id="ARBA00023136"/>
    </source>
</evidence>
<evidence type="ECO:0000313" key="8">
    <source>
        <dbReference type="Proteomes" id="UP001628091"/>
    </source>
</evidence>
<organism evidence="7 8">
    <name type="scientific">Phyllobacterium phragmitis</name>
    <dbReference type="NCBI Taxonomy" id="2670329"/>
    <lineage>
        <taxon>Bacteria</taxon>
        <taxon>Pseudomonadati</taxon>
        <taxon>Pseudomonadota</taxon>
        <taxon>Alphaproteobacteria</taxon>
        <taxon>Hyphomicrobiales</taxon>
        <taxon>Phyllobacteriaceae</taxon>
        <taxon>Phyllobacterium</taxon>
    </lineage>
</organism>
<evidence type="ECO:0000256" key="2">
    <source>
        <dbReference type="ARBA" id="ARBA00022475"/>
    </source>
</evidence>
<evidence type="ECO:0000256" key="4">
    <source>
        <dbReference type="ARBA" id="ARBA00022989"/>
    </source>
</evidence>
<reference evidence="7 8" key="1">
    <citation type="submission" date="2024-10" db="EMBL/GenBank/DDBJ databases">
        <title>Isolation, draft genome sequencing and identification of Phyllobacterium sp. NSA23, isolated from leaf soil.</title>
        <authorList>
            <person name="Akita H."/>
        </authorList>
    </citation>
    <scope>NUCLEOTIDE SEQUENCE [LARGE SCALE GENOMIC DNA]</scope>
    <source>
        <strain evidence="7 8">NSA23</strain>
    </source>
</reference>
<feature type="transmembrane region" description="Helical" evidence="6">
    <location>
        <begin position="6"/>
        <end position="32"/>
    </location>
</feature>
<dbReference type="InterPro" id="IPR001123">
    <property type="entry name" value="LeuE-type"/>
</dbReference>
<feature type="transmembrane region" description="Helical" evidence="6">
    <location>
        <begin position="139"/>
        <end position="168"/>
    </location>
</feature>
<evidence type="ECO:0000256" key="3">
    <source>
        <dbReference type="ARBA" id="ARBA00022692"/>
    </source>
</evidence>
<comment type="subcellular location">
    <subcellularLocation>
        <location evidence="1">Cell membrane</location>
        <topology evidence="1">Multi-pass membrane protein</topology>
    </subcellularLocation>
</comment>
<gene>
    <name evidence="7" type="ORF">PPNSA23_23670</name>
</gene>
<keyword evidence="2" id="KW-1003">Cell membrane</keyword>
<sequence>MSLEIFFTLVVFAFVTSITPGPNNFMLLASGVNFGFRRTIPHMLGIGVGFLTLLLGVGFGLGALLETVPLLYTVLKFAGGAYLVYLAWTIATSRSMGGEAETNGRPMRFIEAAAFQWVNPKAWVMAVTAMATYTSHESYVLTVLLVGVAFALVNLPCVSSWAGFGMLLRNWLSDPVRLKWFNITMAILLVASLWPMLK</sequence>